<protein>
    <submittedName>
        <fullName evidence="2">Uncharacterized protein</fullName>
    </submittedName>
</protein>
<keyword evidence="1" id="KW-1133">Transmembrane helix</keyword>
<dbReference type="EMBL" id="CP022983">
    <property type="protein sequence ID" value="ASV68202.1"/>
    <property type="molecule type" value="Genomic_DNA"/>
</dbReference>
<keyword evidence="1" id="KW-0812">Transmembrane</keyword>
<dbReference type="RefSeq" id="WP_095371772.1">
    <property type="nucleotide sequence ID" value="NZ_CP022983.1"/>
</dbReference>
<accession>A0A248TJ90</accession>
<gene>
    <name evidence="2" type="ORF">CKF48_13240</name>
</gene>
<name>A0A248TJ90_9BACI</name>
<dbReference type="Proteomes" id="UP000215137">
    <property type="component" value="Chromosome"/>
</dbReference>
<proteinExistence type="predicted"/>
<feature type="transmembrane region" description="Helical" evidence="1">
    <location>
        <begin position="6"/>
        <end position="27"/>
    </location>
</feature>
<organism evidence="2 3">
    <name type="scientific">Cytobacillus kochii</name>
    <dbReference type="NCBI Taxonomy" id="859143"/>
    <lineage>
        <taxon>Bacteria</taxon>
        <taxon>Bacillati</taxon>
        <taxon>Bacillota</taxon>
        <taxon>Bacilli</taxon>
        <taxon>Bacillales</taxon>
        <taxon>Bacillaceae</taxon>
        <taxon>Cytobacillus</taxon>
    </lineage>
</organism>
<evidence type="ECO:0000256" key="1">
    <source>
        <dbReference type="SAM" id="Phobius"/>
    </source>
</evidence>
<keyword evidence="1" id="KW-0472">Membrane</keyword>
<dbReference type="AlphaFoldDB" id="A0A248TJ90"/>
<evidence type="ECO:0000313" key="2">
    <source>
        <dbReference type="EMBL" id="ASV68202.1"/>
    </source>
</evidence>
<reference evidence="2 3" key="1">
    <citation type="submission" date="2017-08" db="EMBL/GenBank/DDBJ databases">
        <title>Complete Genome Sequence of Bacillus kochii Oregon-R-modENCODE STRAIN BDGP4, isolated from Drosophila melanogaster gut.</title>
        <authorList>
            <person name="Wan K.H."/>
            <person name="Yu C."/>
            <person name="Park S."/>
            <person name="Hammonds A.S."/>
            <person name="Booth B.W."/>
            <person name="Celniker S.E."/>
        </authorList>
    </citation>
    <scope>NUCLEOTIDE SEQUENCE [LARGE SCALE GENOMIC DNA]</scope>
    <source>
        <strain evidence="2 3">BDGP4</strain>
    </source>
</reference>
<keyword evidence="3" id="KW-1185">Reference proteome</keyword>
<sequence length="143" mass="16566">MRVKKVTTITIIICLMIGLTGVFVQAFSSESLGKWSNALFEISEEQTNNELATAYESWSEQMKQQKLDAQLTYEKAMEKNVVVSSEEAKKEINQYLTLYKVDIQNIKKELSDSFDTYEGEKKEELKSEMDQEILLFLEETLEK</sequence>
<dbReference type="KEGG" id="bko:CKF48_13240"/>
<evidence type="ECO:0000313" key="3">
    <source>
        <dbReference type="Proteomes" id="UP000215137"/>
    </source>
</evidence>